<dbReference type="Proteomes" id="UP000000763">
    <property type="component" value="Chromosome 9"/>
</dbReference>
<organism evidence="19 20">
    <name type="scientific">Oryza sativa subsp. japonica</name>
    <name type="common">Rice</name>
    <dbReference type="NCBI Taxonomy" id="39947"/>
    <lineage>
        <taxon>Eukaryota</taxon>
        <taxon>Viridiplantae</taxon>
        <taxon>Streptophyta</taxon>
        <taxon>Embryophyta</taxon>
        <taxon>Tracheophyta</taxon>
        <taxon>Spermatophyta</taxon>
        <taxon>Magnoliopsida</taxon>
        <taxon>Liliopsida</taxon>
        <taxon>Poales</taxon>
        <taxon>Poaceae</taxon>
        <taxon>BOP clade</taxon>
        <taxon>Oryzoideae</taxon>
        <taxon>Oryzeae</taxon>
        <taxon>Oryzinae</taxon>
        <taxon>Oryza</taxon>
        <taxon>Oryza sativa</taxon>
    </lineage>
</organism>
<comment type="similarity">
    <text evidence="3 15">Belongs to the peptidase A1 family.</text>
</comment>
<evidence type="ECO:0000313" key="19">
    <source>
        <dbReference type="EMBL" id="BAC79194.1"/>
    </source>
</evidence>
<evidence type="ECO:0000256" key="11">
    <source>
        <dbReference type="ARBA" id="ARBA00023180"/>
    </source>
</evidence>
<dbReference type="GO" id="GO:0003677">
    <property type="term" value="F:DNA binding"/>
    <property type="evidence" value="ECO:0007669"/>
    <property type="project" value="UniProtKB-KW"/>
</dbReference>
<dbReference type="InterPro" id="IPR002775">
    <property type="entry name" value="DNA/RNA-bd_Alba-like"/>
</dbReference>
<reference evidence="20" key="2">
    <citation type="journal article" date="2008" name="Nucleic Acids Res.">
        <title>The rice annotation project database (RAP-DB): 2008 update.</title>
        <authorList>
            <consortium name="The rice annotation project (RAP)"/>
        </authorList>
    </citation>
    <scope>GENOME REANNOTATION</scope>
    <source>
        <strain evidence="20">cv. Nipponbare</strain>
    </source>
</reference>
<evidence type="ECO:0000256" key="3">
    <source>
        <dbReference type="ARBA" id="ARBA00007447"/>
    </source>
</evidence>
<dbReference type="InterPro" id="IPR033121">
    <property type="entry name" value="PEPTIDASE_A1"/>
</dbReference>
<evidence type="ECO:0000259" key="18">
    <source>
        <dbReference type="PROSITE" id="PS51767"/>
    </source>
</evidence>
<keyword evidence="5" id="KW-1003">Cell membrane</keyword>
<feature type="chain" id="PRO_5004294030" evidence="17">
    <location>
        <begin position="27"/>
        <end position="732"/>
    </location>
</feature>
<dbReference type="PANTHER" id="PTHR13516:SF4">
    <property type="entry name" value="FI09323P"/>
    <property type="match status" value="1"/>
</dbReference>
<dbReference type="FunFam" id="2.40.70.10:FF:000014">
    <property type="entry name" value="Aspartyl protease family protein 1"/>
    <property type="match status" value="1"/>
</dbReference>
<dbReference type="InterPro" id="IPR051958">
    <property type="entry name" value="Alba-like_NAB"/>
</dbReference>
<dbReference type="Pfam" id="PF01918">
    <property type="entry name" value="Alba"/>
    <property type="match status" value="1"/>
</dbReference>
<dbReference type="GO" id="GO:0005886">
    <property type="term" value="C:plasma membrane"/>
    <property type="evidence" value="ECO:0007669"/>
    <property type="project" value="UniProtKB-SubCell"/>
</dbReference>
<dbReference type="PROSITE" id="PS00141">
    <property type="entry name" value="ASP_PROTEASE"/>
    <property type="match status" value="2"/>
</dbReference>
<dbReference type="SUPFAM" id="SSF82704">
    <property type="entry name" value="AlbA-like"/>
    <property type="match status" value="1"/>
</dbReference>
<dbReference type="Pfam" id="PF14541">
    <property type="entry name" value="TAXi_C"/>
    <property type="match status" value="1"/>
</dbReference>
<feature type="active site" evidence="14">
    <location>
        <position position="117"/>
    </location>
</feature>
<evidence type="ECO:0000256" key="2">
    <source>
        <dbReference type="ARBA" id="ARBA00004193"/>
    </source>
</evidence>
<evidence type="ECO:0000256" key="14">
    <source>
        <dbReference type="PIRSR" id="PIRSR601461-1"/>
    </source>
</evidence>
<dbReference type="Pfam" id="PF14543">
    <property type="entry name" value="TAXi_N"/>
    <property type="match status" value="1"/>
</dbReference>
<evidence type="ECO:0000256" key="9">
    <source>
        <dbReference type="ARBA" id="ARBA00022801"/>
    </source>
</evidence>
<dbReference type="SUPFAM" id="SSF50630">
    <property type="entry name" value="Acid proteases"/>
    <property type="match status" value="1"/>
</dbReference>
<dbReference type="Gene3D" id="3.30.110.20">
    <property type="entry name" value="Alba-like domain"/>
    <property type="match status" value="1"/>
</dbReference>
<evidence type="ECO:0000256" key="17">
    <source>
        <dbReference type="SAM" id="SignalP"/>
    </source>
</evidence>
<evidence type="ECO:0000256" key="10">
    <source>
        <dbReference type="ARBA" id="ARBA00023136"/>
    </source>
</evidence>
<feature type="compositionally biased region" description="Basic residues" evidence="16">
    <location>
        <begin position="688"/>
        <end position="699"/>
    </location>
</feature>
<evidence type="ECO:0000256" key="7">
    <source>
        <dbReference type="ARBA" id="ARBA00022729"/>
    </source>
</evidence>
<comment type="similarity">
    <text evidence="4">Belongs to the histone-like Alba family.</text>
</comment>
<dbReference type="FunFam" id="2.40.70.10:FF:000012">
    <property type="entry name" value="Aspartyl protease family protein 1"/>
    <property type="match status" value="1"/>
</dbReference>
<keyword evidence="19" id="KW-0238">DNA-binding</keyword>
<dbReference type="InterPro" id="IPR036882">
    <property type="entry name" value="Alba-like_dom_sf"/>
</dbReference>
<evidence type="ECO:0000256" key="8">
    <source>
        <dbReference type="ARBA" id="ARBA00022750"/>
    </source>
</evidence>
<feature type="domain" description="Peptidase A1" evidence="18">
    <location>
        <begin position="99"/>
        <end position="438"/>
    </location>
</feature>
<feature type="region of interest" description="Disordered" evidence="16">
    <location>
        <begin position="453"/>
        <end position="487"/>
    </location>
</feature>
<evidence type="ECO:0000256" key="13">
    <source>
        <dbReference type="ARBA" id="ARBA00023288"/>
    </source>
</evidence>
<sequence>MVGGGGGVVVVRAVLLLLAAVAAAEALSLDVHHRYSAAVRRWAAAAAPPHGTAEYYAALAGHDGLRRRSLGVGGGGGGAEFAFADGNDTYRLNDFGFLHYAVVALGTPNVTFLVALDTGSDLFWVPCDCLKCAPFQSPNYGSLKFDVYSPAQSTTSRKVPCSSNLCDLQNACRSKSNSCPYSIQYLSDNTSSSGVLVEDVLYLTSDSAQSKIVTAPIMFGCGQVQTGSFLGSAAPNGLLGLGMDSKSVPSLLASKGLAANSFSMCFGDDGHGRINFGDTGSSDQKETPLNVYKQNPYYNITITGITVGSKSISTEFSAIVDSGTSFTALSDPMYTQITSSFDAQIRSSRNMLDSSMPFEFCYSVSANGIVHPNVSLTAKGGSIFPVNDPIITITDNAFNPVGYCLAIMKSEGVNLIGENFMSGLKVVFDRERMVLGWKNFNCYNFDESSRLPVNPSPSAVPSKPGLGPSSYTPEAAKGALPNGTQLRRGGMDRYQRVEKPREEAPIKENEIRITTQGRMRNYITYATTLLQDKGSDEVVFKAMGRAINKTVMIAELIKRRIVGLHQNTTTGSTDITDMWEPLEEGLLPLETTRHVSMITITLSKKELDTSSIGYQSPLPADKVKPLVEYENEEDAPSPAGRGRGRGGQGRGRGRGRGTRGNGYMDYADGGWEDDHAPPAYAGNGYTRGRGRGFRGRGRRGGGYGAQPDYQQDGGYYDEAPVHAPPRGGYMIC</sequence>
<dbReference type="Gene3D" id="2.40.70.10">
    <property type="entry name" value="Acid Proteases"/>
    <property type="match status" value="2"/>
</dbReference>
<dbReference type="FunFam" id="3.30.110.20:FF:000003">
    <property type="entry name" value="DNA/RNA-binding protein Alba 1"/>
    <property type="match status" value="1"/>
</dbReference>
<dbReference type="GO" id="GO:0004190">
    <property type="term" value="F:aspartic-type endopeptidase activity"/>
    <property type="evidence" value="ECO:0007669"/>
    <property type="project" value="UniProtKB-KW"/>
</dbReference>
<dbReference type="EMBL" id="AB109206">
    <property type="protein sequence ID" value="BAC79194.1"/>
    <property type="molecule type" value="Genomic_DNA"/>
</dbReference>
<dbReference type="AlphaFoldDB" id="Q7XJ13"/>
<reference evidence="20" key="1">
    <citation type="journal article" date="2005" name="Nature">
        <title>The map-based sequence of the rice genome.</title>
        <authorList>
            <consortium name="International rice genome sequencing project (IRGSP)"/>
            <person name="Matsumoto T."/>
            <person name="Wu J."/>
            <person name="Kanamori H."/>
            <person name="Katayose Y."/>
            <person name="Fujisawa M."/>
            <person name="Namiki N."/>
            <person name="Mizuno H."/>
            <person name="Yamamoto K."/>
            <person name="Antonio B.A."/>
            <person name="Baba T."/>
            <person name="Sakata K."/>
            <person name="Nagamura Y."/>
            <person name="Aoki H."/>
            <person name="Arikawa K."/>
            <person name="Arita K."/>
            <person name="Bito T."/>
            <person name="Chiden Y."/>
            <person name="Fujitsuka N."/>
            <person name="Fukunaka R."/>
            <person name="Hamada M."/>
            <person name="Harada C."/>
            <person name="Hayashi A."/>
            <person name="Hijishita S."/>
            <person name="Honda M."/>
            <person name="Hosokawa S."/>
            <person name="Ichikawa Y."/>
            <person name="Idonuma A."/>
            <person name="Iijima M."/>
            <person name="Ikeda M."/>
            <person name="Ikeno M."/>
            <person name="Ito K."/>
            <person name="Ito S."/>
            <person name="Ito T."/>
            <person name="Ito Y."/>
            <person name="Ito Y."/>
            <person name="Iwabuchi A."/>
            <person name="Kamiya K."/>
            <person name="Karasawa W."/>
            <person name="Kurita K."/>
            <person name="Katagiri S."/>
            <person name="Kikuta A."/>
            <person name="Kobayashi H."/>
            <person name="Kobayashi N."/>
            <person name="Machita K."/>
            <person name="Maehara T."/>
            <person name="Masukawa M."/>
            <person name="Mizubayashi T."/>
            <person name="Mukai Y."/>
            <person name="Nagasaki H."/>
            <person name="Nagata Y."/>
            <person name="Naito S."/>
            <person name="Nakashima M."/>
            <person name="Nakama Y."/>
            <person name="Nakamichi Y."/>
            <person name="Nakamura M."/>
            <person name="Meguro A."/>
            <person name="Negishi M."/>
            <person name="Ohta I."/>
            <person name="Ohta T."/>
            <person name="Okamoto M."/>
            <person name="Ono N."/>
            <person name="Saji S."/>
            <person name="Sakaguchi M."/>
            <person name="Sakai K."/>
            <person name="Shibata M."/>
            <person name="Shimokawa T."/>
            <person name="Song J."/>
            <person name="Takazaki Y."/>
            <person name="Terasawa K."/>
            <person name="Tsugane M."/>
            <person name="Tsuji K."/>
            <person name="Ueda S."/>
            <person name="Waki K."/>
            <person name="Yamagata H."/>
            <person name="Yamamoto M."/>
            <person name="Yamamoto S."/>
            <person name="Yamane H."/>
            <person name="Yoshiki S."/>
            <person name="Yoshihara R."/>
            <person name="Yukawa K."/>
            <person name="Zhong H."/>
            <person name="Yano M."/>
            <person name="Yuan Q."/>
            <person name="Ouyang S."/>
            <person name="Liu J."/>
            <person name="Jones K.M."/>
            <person name="Gansberger K."/>
            <person name="Moffat K."/>
            <person name="Hill J."/>
            <person name="Bera J."/>
            <person name="Fadrosh D."/>
            <person name="Jin S."/>
            <person name="Johri S."/>
            <person name="Kim M."/>
            <person name="Overton L."/>
            <person name="Reardon M."/>
            <person name="Tsitrin T."/>
            <person name="Vuong H."/>
            <person name="Weaver B."/>
            <person name="Ciecko A."/>
            <person name="Tallon L."/>
            <person name="Jackson J."/>
            <person name="Pai G."/>
            <person name="Aken S.V."/>
            <person name="Utterback T."/>
            <person name="Reidmuller S."/>
            <person name="Feldblyum T."/>
            <person name="Hsiao J."/>
            <person name="Zismann V."/>
            <person name="Iobst S."/>
            <person name="de Vazeille A.R."/>
            <person name="Buell C.R."/>
            <person name="Ying K."/>
            <person name="Li Y."/>
            <person name="Lu T."/>
            <person name="Huang Y."/>
            <person name="Zhao Q."/>
            <person name="Feng Q."/>
            <person name="Zhang L."/>
            <person name="Zhu J."/>
            <person name="Weng Q."/>
            <person name="Mu J."/>
            <person name="Lu Y."/>
            <person name="Fan D."/>
            <person name="Liu Y."/>
            <person name="Guan J."/>
            <person name="Zhang Y."/>
            <person name="Yu S."/>
            <person name="Liu X."/>
            <person name="Zhang Y."/>
            <person name="Hong G."/>
            <person name="Han B."/>
            <person name="Choisne N."/>
            <person name="Demange N."/>
            <person name="Orjeda G."/>
            <person name="Samain S."/>
            <person name="Cattolico L."/>
            <person name="Pelletier E."/>
            <person name="Couloux A."/>
            <person name="Segurens B."/>
            <person name="Wincker P."/>
            <person name="D'Hont A."/>
            <person name="Scarpelli C."/>
            <person name="Weissenbach J."/>
            <person name="Salanoubat M."/>
            <person name="Quetier F."/>
            <person name="Yu Y."/>
            <person name="Kim H.R."/>
            <person name="Rambo T."/>
            <person name="Currie J."/>
            <person name="Collura K."/>
            <person name="Luo M."/>
            <person name="Yang T."/>
            <person name="Ammiraju J.S.S."/>
            <person name="Engler F."/>
            <person name="Soderlund C."/>
            <person name="Wing R.A."/>
            <person name="Palmer L.E."/>
            <person name="de la Bastide M."/>
            <person name="Spiegel L."/>
            <person name="Nascimento L."/>
            <person name="Zutavern T."/>
            <person name="O'Shaughnessy A."/>
            <person name="Dike S."/>
            <person name="Dedhia N."/>
            <person name="Preston R."/>
            <person name="Balija V."/>
            <person name="McCombie W.R."/>
            <person name="Chow T."/>
            <person name="Chen H."/>
            <person name="Chung M."/>
            <person name="Chen C."/>
            <person name="Shaw J."/>
            <person name="Wu H."/>
            <person name="Hsiao K."/>
            <person name="Chao Y."/>
            <person name="Chu M."/>
            <person name="Cheng C."/>
            <person name="Hour A."/>
            <person name="Lee P."/>
            <person name="Lin S."/>
            <person name="Lin Y."/>
            <person name="Liou J."/>
            <person name="Liu S."/>
            <person name="Hsing Y."/>
            <person name="Raghuvanshi S."/>
            <person name="Mohanty A."/>
            <person name="Bharti A.K."/>
            <person name="Gaur A."/>
            <person name="Gupta V."/>
            <person name="Kumar D."/>
            <person name="Ravi V."/>
            <person name="Vij S."/>
            <person name="Kapur A."/>
            <person name="Khurana P."/>
            <person name="Khurana P."/>
            <person name="Khurana J.P."/>
            <person name="Tyagi A.K."/>
            <person name="Gaikwad K."/>
            <person name="Singh A."/>
            <person name="Dalal V."/>
            <person name="Srivastava S."/>
            <person name="Dixit A."/>
            <person name="Pal A.K."/>
            <person name="Ghazi I.A."/>
            <person name="Yadav M."/>
            <person name="Pandit A."/>
            <person name="Bhargava A."/>
            <person name="Sureshbabu K."/>
            <person name="Batra K."/>
            <person name="Sharma T.R."/>
            <person name="Mohapatra T."/>
            <person name="Singh N.K."/>
            <person name="Messing J."/>
            <person name="Nelson A.B."/>
            <person name="Fuks G."/>
            <person name="Kavchok S."/>
            <person name="Keizer G."/>
            <person name="Linton E."/>
            <person name="Llaca V."/>
            <person name="Song R."/>
            <person name="Tanyolac B."/>
            <person name="Young S."/>
            <person name="Ho-Il K."/>
            <person name="Hahn J.H."/>
            <person name="Sangsakoo G."/>
            <person name="Vanavichit A."/>
            <person name="de Mattos Luiz.A.T."/>
            <person name="Zimmer P.D."/>
            <person name="Malone G."/>
            <person name="Dellagostin O."/>
            <person name="de Oliveira A.C."/>
            <person name="Bevan M."/>
            <person name="Bancroft I."/>
            <person name="Minx P."/>
            <person name="Cordum H."/>
            <person name="Wilson R."/>
            <person name="Cheng Z."/>
            <person name="Jin W."/>
            <person name="Jiang J."/>
            <person name="Leong S.A."/>
            <person name="Iwama H."/>
            <person name="Gojobori T."/>
            <person name="Itoh T."/>
            <person name="Niimura Y."/>
            <person name="Fujii Y."/>
            <person name="Habara T."/>
            <person name="Sakai H."/>
            <person name="Sato Y."/>
            <person name="Wilson G."/>
            <person name="Kumar K."/>
            <person name="McCouch S."/>
            <person name="Juretic N."/>
            <person name="Hoen D."/>
            <person name="Wright S."/>
            <person name="Bruskiewich R."/>
            <person name="Bureau T."/>
            <person name="Miyao A."/>
            <person name="Hirochika H."/>
            <person name="Nishikawa T."/>
            <person name="Kadowaki K."/>
            <person name="Sugiura M."/>
            <person name="Burr B."/>
            <person name="Sasaki T."/>
        </authorList>
    </citation>
    <scope>NUCLEOTIDE SEQUENCE [LARGE SCALE GENOMIC DNA]</scope>
    <source>
        <strain evidence="20">cv. Nipponbare</strain>
    </source>
</reference>
<keyword evidence="8 15" id="KW-0064">Aspartyl protease</keyword>
<evidence type="ECO:0000256" key="15">
    <source>
        <dbReference type="RuleBase" id="RU000454"/>
    </source>
</evidence>
<keyword evidence="10" id="KW-0472">Membrane</keyword>
<comment type="subcellular location">
    <subcellularLocation>
        <location evidence="2">Cell membrane</location>
        <topology evidence="2">Lipid-anchor</topology>
    </subcellularLocation>
    <subcellularLocation>
        <location evidence="1">Nucleus</location>
    </subcellularLocation>
</comment>
<keyword evidence="12" id="KW-0539">Nucleus</keyword>
<dbReference type="PANTHER" id="PTHR13516">
    <property type="entry name" value="RIBONUCLEASE P SUBUNIT P25"/>
    <property type="match status" value="1"/>
</dbReference>
<accession>Q7XJ13</accession>
<evidence type="ECO:0000256" key="6">
    <source>
        <dbReference type="ARBA" id="ARBA00022670"/>
    </source>
</evidence>
<evidence type="ECO:0000256" key="1">
    <source>
        <dbReference type="ARBA" id="ARBA00004123"/>
    </source>
</evidence>
<dbReference type="PROSITE" id="PS51767">
    <property type="entry name" value="PEPTIDASE_A1"/>
    <property type="match status" value="1"/>
</dbReference>
<dbReference type="PRINTS" id="PR00792">
    <property type="entry name" value="PEPSIN"/>
</dbReference>
<dbReference type="GO" id="GO:0005634">
    <property type="term" value="C:nucleus"/>
    <property type="evidence" value="ECO:0007669"/>
    <property type="project" value="UniProtKB-SubCell"/>
</dbReference>
<evidence type="ECO:0000313" key="20">
    <source>
        <dbReference type="Proteomes" id="UP000000763"/>
    </source>
</evidence>
<keyword evidence="7 17" id="KW-0732">Signal</keyword>
<dbReference type="GO" id="GO:0006508">
    <property type="term" value="P:proteolysis"/>
    <property type="evidence" value="ECO:0007669"/>
    <property type="project" value="UniProtKB-KW"/>
</dbReference>
<dbReference type="InterPro" id="IPR001969">
    <property type="entry name" value="Aspartic_peptidase_AS"/>
</dbReference>
<keyword evidence="9 15" id="KW-0378">Hydrolase</keyword>
<feature type="active site" evidence="14">
    <location>
        <position position="321"/>
    </location>
</feature>
<feature type="signal peptide" evidence="17">
    <location>
        <begin position="1"/>
        <end position="26"/>
    </location>
</feature>
<keyword evidence="6 15" id="KW-0645">Protease</keyword>
<dbReference type="InterPro" id="IPR034161">
    <property type="entry name" value="Pepsin-like_plant"/>
</dbReference>
<proteinExistence type="inferred from homology"/>
<dbReference type="InterPro" id="IPR001461">
    <property type="entry name" value="Aspartic_peptidase_A1"/>
</dbReference>
<keyword evidence="13" id="KW-0449">Lipoprotein</keyword>
<dbReference type="InterPro" id="IPR021109">
    <property type="entry name" value="Peptidase_aspartic_dom_sf"/>
</dbReference>
<evidence type="ECO:0000256" key="12">
    <source>
        <dbReference type="ARBA" id="ARBA00023242"/>
    </source>
</evidence>
<evidence type="ECO:0000256" key="4">
    <source>
        <dbReference type="ARBA" id="ARBA00008018"/>
    </source>
</evidence>
<dbReference type="InterPro" id="IPR032861">
    <property type="entry name" value="TAXi_N"/>
</dbReference>
<feature type="region of interest" description="Disordered" evidence="16">
    <location>
        <begin position="629"/>
        <end position="661"/>
    </location>
</feature>
<name>Q7XJ13_ORYSJ</name>
<feature type="region of interest" description="Disordered" evidence="16">
    <location>
        <begin position="682"/>
        <end position="711"/>
    </location>
</feature>
<gene>
    <name evidence="19" type="primary">P0478E02.13</name>
</gene>
<dbReference type="CDD" id="cd05476">
    <property type="entry name" value="pepsin_A_like_plant"/>
    <property type="match status" value="1"/>
</dbReference>
<protein>
    <submittedName>
        <fullName evidence="19">Chloroplast nucleoid DNA-binding protein-like protein</fullName>
    </submittedName>
</protein>
<keyword evidence="11" id="KW-0325">Glycoprotein</keyword>
<evidence type="ECO:0000256" key="16">
    <source>
        <dbReference type="SAM" id="MobiDB-lite"/>
    </source>
</evidence>
<evidence type="ECO:0000256" key="5">
    <source>
        <dbReference type="ARBA" id="ARBA00022475"/>
    </source>
</evidence>
<dbReference type="InterPro" id="IPR032799">
    <property type="entry name" value="TAXi_C"/>
</dbReference>